<keyword evidence="3" id="KW-1185">Reference proteome</keyword>
<gene>
    <name evidence="2" type="ORF">FIBSPDRAFT_903793</name>
</gene>
<evidence type="ECO:0000313" key="3">
    <source>
        <dbReference type="Proteomes" id="UP000076532"/>
    </source>
</evidence>
<reference evidence="2 3" key="1">
    <citation type="journal article" date="2016" name="Mol. Biol. Evol.">
        <title>Comparative Genomics of Early-Diverging Mushroom-Forming Fungi Provides Insights into the Origins of Lignocellulose Decay Capabilities.</title>
        <authorList>
            <person name="Nagy L.G."/>
            <person name="Riley R."/>
            <person name="Tritt A."/>
            <person name="Adam C."/>
            <person name="Daum C."/>
            <person name="Floudas D."/>
            <person name="Sun H."/>
            <person name="Yadav J.S."/>
            <person name="Pangilinan J."/>
            <person name="Larsson K.H."/>
            <person name="Matsuura K."/>
            <person name="Barry K."/>
            <person name="Labutti K."/>
            <person name="Kuo R."/>
            <person name="Ohm R.A."/>
            <person name="Bhattacharya S.S."/>
            <person name="Shirouzu T."/>
            <person name="Yoshinaga Y."/>
            <person name="Martin F.M."/>
            <person name="Grigoriev I.V."/>
            <person name="Hibbett D.S."/>
        </authorList>
    </citation>
    <scope>NUCLEOTIDE SEQUENCE [LARGE SCALE GENOMIC DNA]</scope>
    <source>
        <strain evidence="2 3">CBS 109695</strain>
    </source>
</reference>
<organism evidence="2 3">
    <name type="scientific">Athelia psychrophila</name>
    <dbReference type="NCBI Taxonomy" id="1759441"/>
    <lineage>
        <taxon>Eukaryota</taxon>
        <taxon>Fungi</taxon>
        <taxon>Dikarya</taxon>
        <taxon>Basidiomycota</taxon>
        <taxon>Agaricomycotina</taxon>
        <taxon>Agaricomycetes</taxon>
        <taxon>Agaricomycetidae</taxon>
        <taxon>Atheliales</taxon>
        <taxon>Atheliaceae</taxon>
        <taxon>Athelia</taxon>
    </lineage>
</organism>
<name>A0A167VJ16_9AGAM</name>
<feature type="compositionally biased region" description="Basic and acidic residues" evidence="1">
    <location>
        <begin position="52"/>
        <end position="70"/>
    </location>
</feature>
<evidence type="ECO:0000313" key="2">
    <source>
        <dbReference type="EMBL" id="KZP05066.1"/>
    </source>
</evidence>
<protein>
    <submittedName>
        <fullName evidence="2">Uncharacterized protein</fullName>
    </submittedName>
</protein>
<dbReference type="EMBL" id="KV417865">
    <property type="protein sequence ID" value="KZP05066.1"/>
    <property type="molecule type" value="Genomic_DNA"/>
</dbReference>
<sequence>MRTVVPETSAASAVWRERRRLRQSGEGFEEHPQVLQRHRGNGLLVGGSCHRAPRETKKLPERGPQKRKQENPFWAKRMAEEARHANKIDADTLTALAAAREKMLSVDIDTDRFDDRKRQRAADRAAEEASESARSKKSKGSKNRALDNRLGKSSADMGMNTTEGKCKEHARTPEHIVRGLTD</sequence>
<feature type="compositionally biased region" description="Basic and acidic residues" evidence="1">
    <location>
        <begin position="164"/>
        <end position="182"/>
    </location>
</feature>
<proteinExistence type="predicted"/>
<accession>A0A167VJ16</accession>
<dbReference type="Proteomes" id="UP000076532">
    <property type="component" value="Unassembled WGS sequence"/>
</dbReference>
<dbReference type="AlphaFoldDB" id="A0A167VJ16"/>
<feature type="region of interest" description="Disordered" evidence="1">
    <location>
        <begin position="23"/>
        <end position="73"/>
    </location>
</feature>
<feature type="compositionally biased region" description="Basic and acidic residues" evidence="1">
    <location>
        <begin position="107"/>
        <end position="134"/>
    </location>
</feature>
<evidence type="ECO:0000256" key="1">
    <source>
        <dbReference type="SAM" id="MobiDB-lite"/>
    </source>
</evidence>
<feature type="region of interest" description="Disordered" evidence="1">
    <location>
        <begin position="107"/>
        <end position="182"/>
    </location>
</feature>